<dbReference type="PANTHER" id="PTHR22576:SF37">
    <property type="entry name" value="MUCOSA-ASSOCIATED LYMPHOID TISSUE LYMPHOMA TRANSLOCATION PROTEIN 1"/>
    <property type="match status" value="1"/>
</dbReference>
<accession>A0A1H8NSP1</accession>
<dbReference type="InterPro" id="IPR011600">
    <property type="entry name" value="Pept_C14_caspase"/>
</dbReference>
<sequence>MHTPVVLLDQDATADKIEQAFDGIAKRIEPNDVFVLFMAGHGMAWQGDYHFIPWEALYENTETLVKASLSQEKLAALLKRIPTSKSLIILDSCSAGQLAADFAEGKQFAMLTRGNIGDKSAIDRLMRATGRYVLAATTEKDFALEGHDQHGVFTWALLEGLKGHASRAGSNDGSISLDELADYVRAEVPRITQQKWGFEQIPMRLIQGDSFPIACKAGFDKPGCKP</sequence>
<proteinExistence type="predicted"/>
<name>A0A1H8NSP1_9PROT</name>
<gene>
    <name evidence="2" type="ORF">SAMN05216333_10825</name>
</gene>
<dbReference type="InterPro" id="IPR029030">
    <property type="entry name" value="Caspase-like_dom_sf"/>
</dbReference>
<dbReference type="EMBL" id="FODO01000008">
    <property type="protein sequence ID" value="SEO32403.1"/>
    <property type="molecule type" value="Genomic_DNA"/>
</dbReference>
<dbReference type="STRING" id="42354.SAMN05216333_10825"/>
<protein>
    <submittedName>
        <fullName evidence="2">Caspase domain-containing protein</fullName>
    </submittedName>
</protein>
<evidence type="ECO:0000313" key="2">
    <source>
        <dbReference type="EMBL" id="SEO32403.1"/>
    </source>
</evidence>
<dbReference type="InterPro" id="IPR052039">
    <property type="entry name" value="Caspase-related_regulators"/>
</dbReference>
<dbReference type="PANTHER" id="PTHR22576">
    <property type="entry name" value="MUCOSA ASSOCIATED LYMPHOID TISSUE LYMPHOMA TRANSLOCATION PROTEIN 1/PARACASPASE"/>
    <property type="match status" value="1"/>
</dbReference>
<reference evidence="3" key="1">
    <citation type="submission" date="2016-10" db="EMBL/GenBank/DDBJ databases">
        <authorList>
            <person name="Varghese N."/>
            <person name="Submissions S."/>
        </authorList>
    </citation>
    <scope>NUCLEOTIDE SEQUENCE [LARGE SCALE GENOMIC DNA]</scope>
    <source>
        <strain evidence="3">Nm76</strain>
    </source>
</reference>
<evidence type="ECO:0000259" key="1">
    <source>
        <dbReference type="Pfam" id="PF00656"/>
    </source>
</evidence>
<feature type="domain" description="Peptidase C14 caspase" evidence="1">
    <location>
        <begin position="8"/>
        <end position="203"/>
    </location>
</feature>
<dbReference type="Proteomes" id="UP000198814">
    <property type="component" value="Unassembled WGS sequence"/>
</dbReference>
<dbReference type="Pfam" id="PF00656">
    <property type="entry name" value="Peptidase_C14"/>
    <property type="match status" value="1"/>
</dbReference>
<dbReference type="Gene3D" id="3.40.50.1460">
    <property type="match status" value="1"/>
</dbReference>
<dbReference type="AlphaFoldDB" id="A0A1H8NSP1"/>
<keyword evidence="3" id="KW-1185">Reference proteome</keyword>
<dbReference type="SUPFAM" id="SSF52129">
    <property type="entry name" value="Caspase-like"/>
    <property type="match status" value="1"/>
</dbReference>
<dbReference type="GO" id="GO:0004197">
    <property type="term" value="F:cysteine-type endopeptidase activity"/>
    <property type="evidence" value="ECO:0007669"/>
    <property type="project" value="InterPro"/>
</dbReference>
<evidence type="ECO:0000313" key="3">
    <source>
        <dbReference type="Proteomes" id="UP000198814"/>
    </source>
</evidence>
<organism evidence="2 3">
    <name type="scientific">Nitrosomonas oligotropha</name>
    <dbReference type="NCBI Taxonomy" id="42354"/>
    <lineage>
        <taxon>Bacteria</taxon>
        <taxon>Pseudomonadati</taxon>
        <taxon>Pseudomonadota</taxon>
        <taxon>Betaproteobacteria</taxon>
        <taxon>Nitrosomonadales</taxon>
        <taxon>Nitrosomonadaceae</taxon>
        <taxon>Nitrosomonas</taxon>
    </lineage>
</organism>
<dbReference type="GO" id="GO:0006508">
    <property type="term" value="P:proteolysis"/>
    <property type="evidence" value="ECO:0007669"/>
    <property type="project" value="InterPro"/>
</dbReference>